<evidence type="ECO:0000313" key="3">
    <source>
        <dbReference type="RefSeq" id="XP_039120114.1"/>
    </source>
</evidence>
<evidence type="ECO:0000313" key="2">
    <source>
        <dbReference type="Proteomes" id="UP001515500"/>
    </source>
</evidence>
<feature type="domain" description="Putative plant transposon protein" evidence="1">
    <location>
        <begin position="5"/>
        <end position="181"/>
    </location>
</feature>
<evidence type="ECO:0000259" key="1">
    <source>
        <dbReference type="Pfam" id="PF20167"/>
    </source>
</evidence>
<dbReference type="AlphaFoldDB" id="A0AB40AZ90"/>
<proteinExistence type="predicted"/>
<reference evidence="3" key="1">
    <citation type="submission" date="2025-08" db="UniProtKB">
        <authorList>
            <consortium name="RefSeq"/>
        </authorList>
    </citation>
    <scope>IDENTIFICATION</scope>
</reference>
<accession>A0AB40AZ90</accession>
<organism evidence="2 3">
    <name type="scientific">Dioscorea cayennensis subsp. rotundata</name>
    <name type="common">White Guinea yam</name>
    <name type="synonym">Dioscorea rotundata</name>
    <dbReference type="NCBI Taxonomy" id="55577"/>
    <lineage>
        <taxon>Eukaryota</taxon>
        <taxon>Viridiplantae</taxon>
        <taxon>Streptophyta</taxon>
        <taxon>Embryophyta</taxon>
        <taxon>Tracheophyta</taxon>
        <taxon>Spermatophyta</taxon>
        <taxon>Magnoliopsida</taxon>
        <taxon>Liliopsida</taxon>
        <taxon>Dioscoreales</taxon>
        <taxon>Dioscoreaceae</taxon>
        <taxon>Dioscorea</taxon>
    </lineage>
</organism>
<dbReference type="RefSeq" id="XP_039120114.1">
    <property type="nucleotide sequence ID" value="XM_039264180.1"/>
</dbReference>
<dbReference type="InterPro" id="IPR046796">
    <property type="entry name" value="Transposase_32_dom"/>
</dbReference>
<protein>
    <submittedName>
        <fullName evidence="3">Uncharacterized protein LOC120256496</fullName>
    </submittedName>
</protein>
<dbReference type="GeneID" id="120256496"/>
<gene>
    <name evidence="3" type="primary">LOC120256496</name>
</gene>
<keyword evidence="2" id="KW-1185">Reference proteome</keyword>
<dbReference type="Pfam" id="PF20167">
    <property type="entry name" value="Transposase_32"/>
    <property type="match status" value="1"/>
</dbReference>
<dbReference type="Proteomes" id="UP001515500">
    <property type="component" value="Unplaced"/>
</dbReference>
<sequence>MKSVTFQKHYSPTLVQEFYSILTLEIKSNTASGYHQIFLRGKTVKFSPEGINDFLECPTIVENGVYVYNDDFEHSDDIIIALTGGKCSSWGLESRLSTSKLTLKYNVLFKLGAFNWSPTTHNSSILKEMTMLLYAIVTGKQFNLGQFIFDRITYMVNVTSTVNHLAYLILITQFMMQSGVPIENSELVTGIKKLKISPKLFGVGKIIDLPVGKHSSMAAGSEDASAPISDDCEKLLEQ</sequence>
<name>A0AB40AZ90_DIOCR</name>